<keyword evidence="4" id="KW-0004">4Fe-4S</keyword>
<dbReference type="OrthoDB" id="9805142at2"/>
<evidence type="ECO:0000256" key="3">
    <source>
        <dbReference type="ARBA" id="ARBA00005404"/>
    </source>
</evidence>
<dbReference type="STRING" id="1123071.SAMN02745181_2003"/>
<keyword evidence="9" id="KW-0411">Iron-sulfur</keyword>
<dbReference type="InterPro" id="IPR050123">
    <property type="entry name" value="Prok_molybdopt-oxidoreductase"/>
</dbReference>
<accession>A0A1M6J4C9</accession>
<dbReference type="FunFam" id="3.30.70.20:FF:000002">
    <property type="entry name" value="NADH-ubiquinone oxidoreductase 75 kDa subunit"/>
    <property type="match status" value="1"/>
</dbReference>
<dbReference type="SUPFAM" id="SSF53706">
    <property type="entry name" value="Formate dehydrogenase/DMSO reductase, domains 1-3"/>
    <property type="match status" value="1"/>
</dbReference>
<dbReference type="GO" id="GO:0008137">
    <property type="term" value="F:NADH dehydrogenase (ubiquinone) activity"/>
    <property type="evidence" value="ECO:0007669"/>
    <property type="project" value="InterPro"/>
</dbReference>
<dbReference type="Pfam" id="PF00384">
    <property type="entry name" value="Molybdopterin"/>
    <property type="match status" value="2"/>
</dbReference>
<proteinExistence type="inferred from homology"/>
<dbReference type="InterPro" id="IPR019574">
    <property type="entry name" value="NADH_UbQ_OxRdtase_Gsu_4Fe4S-bd"/>
</dbReference>
<dbReference type="GO" id="GO:0003954">
    <property type="term" value="F:NADH dehydrogenase activity"/>
    <property type="evidence" value="ECO:0007669"/>
    <property type="project" value="TreeGrafter"/>
</dbReference>
<comment type="cofactor">
    <cofactor evidence="1">
        <name>[4Fe-4S] cluster</name>
        <dbReference type="ChEBI" id="CHEBI:49883"/>
    </cofactor>
</comment>
<dbReference type="GO" id="GO:0051539">
    <property type="term" value="F:4 iron, 4 sulfur cluster binding"/>
    <property type="evidence" value="ECO:0007669"/>
    <property type="project" value="UniProtKB-KW"/>
</dbReference>
<dbReference type="Proteomes" id="UP000184510">
    <property type="component" value="Unassembled WGS sequence"/>
</dbReference>
<protein>
    <submittedName>
        <fullName evidence="15">NADH dehydrogenase subunit G</fullName>
    </submittedName>
</protein>
<dbReference type="PROSITE" id="PS00641">
    <property type="entry name" value="COMPLEX1_75K_1"/>
    <property type="match status" value="1"/>
</dbReference>
<evidence type="ECO:0000259" key="14">
    <source>
        <dbReference type="PROSITE" id="PS51839"/>
    </source>
</evidence>
<dbReference type="CDD" id="cd00207">
    <property type="entry name" value="fer2"/>
    <property type="match status" value="1"/>
</dbReference>
<evidence type="ECO:0000256" key="2">
    <source>
        <dbReference type="ARBA" id="ARBA00004370"/>
    </source>
</evidence>
<feature type="domain" description="4Fe-4S His(Cys)3-ligated-type" evidence="14">
    <location>
        <begin position="118"/>
        <end position="157"/>
    </location>
</feature>
<evidence type="ECO:0000256" key="4">
    <source>
        <dbReference type="ARBA" id="ARBA00022485"/>
    </source>
</evidence>
<dbReference type="GO" id="GO:0042773">
    <property type="term" value="P:ATP synthesis coupled electron transport"/>
    <property type="evidence" value="ECO:0007669"/>
    <property type="project" value="InterPro"/>
</dbReference>
<organism evidence="15 16">
    <name type="scientific">Rubritalea squalenifaciens DSM 18772</name>
    <dbReference type="NCBI Taxonomy" id="1123071"/>
    <lineage>
        <taxon>Bacteria</taxon>
        <taxon>Pseudomonadati</taxon>
        <taxon>Verrucomicrobiota</taxon>
        <taxon>Verrucomicrobiia</taxon>
        <taxon>Verrucomicrobiales</taxon>
        <taxon>Rubritaleaceae</taxon>
        <taxon>Rubritalea</taxon>
    </lineage>
</organism>
<dbReference type="Gene3D" id="3.40.50.740">
    <property type="match status" value="1"/>
</dbReference>
<evidence type="ECO:0000256" key="5">
    <source>
        <dbReference type="ARBA" id="ARBA00022714"/>
    </source>
</evidence>
<dbReference type="InParanoid" id="A0A1M6J4C9"/>
<dbReference type="InterPro" id="IPR001041">
    <property type="entry name" value="2Fe-2S_ferredoxin-type"/>
</dbReference>
<keyword evidence="6" id="KW-0479">Metal-binding</keyword>
<keyword evidence="16" id="KW-1185">Reference proteome</keyword>
<evidence type="ECO:0000256" key="11">
    <source>
        <dbReference type="ARBA" id="ARBA00023136"/>
    </source>
</evidence>
<dbReference type="Pfam" id="PF22117">
    <property type="entry name" value="Fer4_Nqo3"/>
    <property type="match status" value="1"/>
</dbReference>
<keyword evidence="10" id="KW-0520">NAD</keyword>
<evidence type="ECO:0000256" key="6">
    <source>
        <dbReference type="ARBA" id="ARBA00022723"/>
    </source>
</evidence>
<evidence type="ECO:0000256" key="8">
    <source>
        <dbReference type="ARBA" id="ARBA00023004"/>
    </source>
</evidence>
<dbReference type="InterPro" id="IPR054351">
    <property type="entry name" value="NADH_UbQ_OxRdtase_ferredoxin"/>
</dbReference>
<dbReference type="Pfam" id="PF10588">
    <property type="entry name" value="NADH-G_4Fe-4S_3"/>
    <property type="match status" value="1"/>
</dbReference>
<keyword evidence="5" id="KW-0001">2Fe-2S</keyword>
<comment type="cofactor">
    <cofactor evidence="12">
        <name>[2Fe-2S] cluster</name>
        <dbReference type="ChEBI" id="CHEBI:190135"/>
    </cofactor>
</comment>
<evidence type="ECO:0000256" key="12">
    <source>
        <dbReference type="ARBA" id="ARBA00034078"/>
    </source>
</evidence>
<dbReference type="PROSITE" id="PS51839">
    <property type="entry name" value="4FE4S_HC3"/>
    <property type="match status" value="1"/>
</dbReference>
<evidence type="ECO:0000259" key="13">
    <source>
        <dbReference type="PROSITE" id="PS51669"/>
    </source>
</evidence>
<dbReference type="InterPro" id="IPR000283">
    <property type="entry name" value="NADH_UbQ_OxRdtase_75kDa_su_CS"/>
</dbReference>
<comment type="subcellular location">
    <subcellularLocation>
        <location evidence="2">Membrane</location>
    </subcellularLocation>
</comment>
<dbReference type="Pfam" id="PF22151">
    <property type="entry name" value="Fer4_NDSU1"/>
    <property type="match status" value="1"/>
</dbReference>
<dbReference type="FunFam" id="3.10.20.740:FF:000004">
    <property type="entry name" value="NADH-quinone oxidoreductase"/>
    <property type="match status" value="1"/>
</dbReference>
<dbReference type="PROSITE" id="PS51669">
    <property type="entry name" value="4FE4S_MOW_BIS_MGD"/>
    <property type="match status" value="1"/>
</dbReference>
<gene>
    <name evidence="15" type="ORF">SAMN02745181_2003</name>
</gene>
<dbReference type="SMART" id="SM00929">
    <property type="entry name" value="NADH-G_4Fe-4S_3"/>
    <property type="match status" value="1"/>
</dbReference>
<feature type="domain" description="4Fe-4S Mo/W bis-MGD-type" evidence="13">
    <location>
        <begin position="256"/>
        <end position="312"/>
    </location>
</feature>
<evidence type="ECO:0000256" key="7">
    <source>
        <dbReference type="ARBA" id="ARBA00022967"/>
    </source>
</evidence>
<dbReference type="GO" id="GO:0048038">
    <property type="term" value="F:quinone binding"/>
    <property type="evidence" value="ECO:0007669"/>
    <property type="project" value="UniProtKB-KW"/>
</dbReference>
<name>A0A1M6J4C9_9BACT</name>
<dbReference type="InterPro" id="IPR006963">
    <property type="entry name" value="Mopterin_OxRdtase_4Fe-4S_dom"/>
</dbReference>
<evidence type="ECO:0000256" key="10">
    <source>
        <dbReference type="ARBA" id="ARBA00023027"/>
    </source>
</evidence>
<dbReference type="GO" id="GO:0016020">
    <property type="term" value="C:membrane"/>
    <property type="evidence" value="ECO:0007669"/>
    <property type="project" value="UniProtKB-SubCell"/>
</dbReference>
<evidence type="ECO:0000256" key="1">
    <source>
        <dbReference type="ARBA" id="ARBA00001966"/>
    </source>
</evidence>
<dbReference type="InterPro" id="IPR006656">
    <property type="entry name" value="Mopterin_OxRdtase"/>
</dbReference>
<dbReference type="SUPFAM" id="SSF54292">
    <property type="entry name" value="2Fe-2S ferredoxin-like"/>
    <property type="match status" value="1"/>
</dbReference>
<dbReference type="Pfam" id="PF13510">
    <property type="entry name" value="Fer2_4"/>
    <property type="match status" value="1"/>
</dbReference>
<dbReference type="InterPro" id="IPR036010">
    <property type="entry name" value="2Fe-2S_ferredoxin-like_sf"/>
</dbReference>
<evidence type="ECO:0000313" key="16">
    <source>
        <dbReference type="Proteomes" id="UP000184510"/>
    </source>
</evidence>
<keyword evidence="8" id="KW-0408">Iron</keyword>
<dbReference type="AlphaFoldDB" id="A0A1M6J4C9"/>
<evidence type="ECO:0000313" key="15">
    <source>
        <dbReference type="EMBL" id="SHJ41471.1"/>
    </source>
</evidence>
<dbReference type="GO" id="GO:0046872">
    <property type="term" value="F:metal ion binding"/>
    <property type="evidence" value="ECO:0007669"/>
    <property type="project" value="UniProtKB-KW"/>
</dbReference>
<keyword evidence="11" id="KW-0472">Membrane</keyword>
<sequence>MSDTPTTQLPKDLAAEKGMVNVQIDGHWIQVPRGTRMIEACKMAEKEVPHYCYHPKLSSPGNCRMCLVQMGMPPRLAPGQEPEYDEKGYQEIGWMPRPVIACANTVAENMGIRTQGELVEKTREGVMEFLLINHPLDCPICDQAGECTLQEFSVEHGRGQSRFLEDKVKKPKNVDIGPRINLDDERCIMCSRCIRFMDEVADDAVLGFTDRGTHTTLSCHPDRKLDSNYGMNTIDLCPVGALTSKDFRFQMRVWFLKETKSIDVNCATGCNTTIWTRGNEIYRVTPRLNNDVNSEWMPDSHRLSFHEVQGDNRLTDPMIKVGHSHEPTDWDSALEAAVDALKQFEASEVAVIASARQTNEELFLSKTLADVIGTTAIATVPRTGEADGKLISSDRNPNTNGAKLILGENAVNNLGSIKSGLADGTIKALIVLNEDLFEAAGFSHEDLGKAELIISSHIIANPTAHASHIVLPSSSFAEKRGSMINVTGRLQRLNQAVQAPGNARDDWEIIRDLILAYTGEKNDLYMLEDVIKIIAQAVPAFEGITLSKIGDQGTQLIETGESIPLLEREKERVANREIVG</sequence>
<dbReference type="PROSITE" id="PS00643">
    <property type="entry name" value="COMPLEX1_75K_3"/>
    <property type="match status" value="1"/>
</dbReference>
<dbReference type="PANTHER" id="PTHR43105:SF13">
    <property type="entry name" value="NADH-UBIQUINONE OXIDOREDUCTASE 75 KDA SUBUNIT, MITOCHONDRIAL"/>
    <property type="match status" value="1"/>
</dbReference>
<evidence type="ECO:0000256" key="9">
    <source>
        <dbReference type="ARBA" id="ARBA00023014"/>
    </source>
</evidence>
<dbReference type="PANTHER" id="PTHR43105">
    <property type="entry name" value="RESPIRATORY NITRATE REDUCTASE"/>
    <property type="match status" value="1"/>
</dbReference>
<dbReference type="SUPFAM" id="SSF54862">
    <property type="entry name" value="4Fe-4S ferredoxins"/>
    <property type="match status" value="1"/>
</dbReference>
<dbReference type="GO" id="GO:0051537">
    <property type="term" value="F:2 iron, 2 sulfur cluster binding"/>
    <property type="evidence" value="ECO:0007669"/>
    <property type="project" value="UniProtKB-KW"/>
</dbReference>
<comment type="similarity">
    <text evidence="3">Belongs to the complex I 75 kDa subunit family.</text>
</comment>
<dbReference type="Gene3D" id="3.30.70.20">
    <property type="match status" value="1"/>
</dbReference>
<reference evidence="15 16" key="1">
    <citation type="submission" date="2016-11" db="EMBL/GenBank/DDBJ databases">
        <authorList>
            <person name="Jaros S."/>
            <person name="Januszkiewicz K."/>
            <person name="Wedrychowicz H."/>
        </authorList>
    </citation>
    <scope>NUCLEOTIDE SEQUENCE [LARGE SCALE GENOMIC DNA]</scope>
    <source>
        <strain evidence="15 16">DSM 18772</strain>
    </source>
</reference>
<keyword evidence="7" id="KW-1278">Translocase</keyword>
<dbReference type="RefSeq" id="WP_143183571.1">
    <property type="nucleotide sequence ID" value="NZ_FQYR01000003.1"/>
</dbReference>
<dbReference type="EMBL" id="FQYR01000003">
    <property type="protein sequence ID" value="SHJ41471.1"/>
    <property type="molecule type" value="Genomic_DNA"/>
</dbReference>
<dbReference type="Gene3D" id="3.10.20.740">
    <property type="match status" value="1"/>
</dbReference>